<reference evidence="1" key="1">
    <citation type="submission" date="2020-11" db="EMBL/GenBank/DDBJ databases">
        <authorList>
            <person name="Whitehead M."/>
        </authorList>
    </citation>
    <scope>NUCLEOTIDE SEQUENCE</scope>
    <source>
        <strain evidence="1">EGII</strain>
    </source>
</reference>
<evidence type="ECO:0000313" key="2">
    <source>
        <dbReference type="Proteomes" id="UP000606786"/>
    </source>
</evidence>
<dbReference type="OrthoDB" id="264785at2759"/>
<dbReference type="AlphaFoldDB" id="A0A811U2Q7"/>
<keyword evidence="2" id="KW-1185">Reference proteome</keyword>
<evidence type="ECO:0000313" key="1">
    <source>
        <dbReference type="EMBL" id="CAD6992536.1"/>
    </source>
</evidence>
<organism evidence="1 2">
    <name type="scientific">Ceratitis capitata</name>
    <name type="common">Mediterranean fruit fly</name>
    <name type="synonym">Tephritis capitata</name>
    <dbReference type="NCBI Taxonomy" id="7213"/>
    <lineage>
        <taxon>Eukaryota</taxon>
        <taxon>Metazoa</taxon>
        <taxon>Ecdysozoa</taxon>
        <taxon>Arthropoda</taxon>
        <taxon>Hexapoda</taxon>
        <taxon>Insecta</taxon>
        <taxon>Pterygota</taxon>
        <taxon>Neoptera</taxon>
        <taxon>Endopterygota</taxon>
        <taxon>Diptera</taxon>
        <taxon>Brachycera</taxon>
        <taxon>Muscomorpha</taxon>
        <taxon>Tephritoidea</taxon>
        <taxon>Tephritidae</taxon>
        <taxon>Ceratitis</taxon>
        <taxon>Ceratitis</taxon>
    </lineage>
</organism>
<gene>
    <name evidence="1" type="ORF">CCAP1982_LOCUS1385</name>
</gene>
<proteinExistence type="predicted"/>
<dbReference type="EMBL" id="CAJHJT010000001">
    <property type="protein sequence ID" value="CAD6992536.1"/>
    <property type="molecule type" value="Genomic_DNA"/>
</dbReference>
<sequence length="97" mass="11201">MSAGSRASGSDDEPLVPEDFDDEFYTNLMDKVPEQIVITRSITIESQASSAQSNRCQRATLRCRQKRSCKKYLKRANEASKKEKWDEVRNDLNMNPW</sequence>
<protein>
    <submittedName>
        <fullName evidence="1">(Mediterranean fruit fly) hypothetical protein</fullName>
    </submittedName>
</protein>
<accession>A0A811U2Q7</accession>
<comment type="caution">
    <text evidence="1">The sequence shown here is derived from an EMBL/GenBank/DDBJ whole genome shotgun (WGS) entry which is preliminary data.</text>
</comment>
<dbReference type="Proteomes" id="UP000606786">
    <property type="component" value="Unassembled WGS sequence"/>
</dbReference>
<name>A0A811U2Q7_CERCA</name>